<evidence type="ECO:0000313" key="4">
    <source>
        <dbReference type="EMBL" id="MDI3420876.1"/>
    </source>
</evidence>
<organism evidence="4 5">
    <name type="scientific">Streptomyces luteolus</name>
    <dbReference type="NCBI Taxonomy" id="3043615"/>
    <lineage>
        <taxon>Bacteria</taxon>
        <taxon>Bacillati</taxon>
        <taxon>Actinomycetota</taxon>
        <taxon>Actinomycetes</taxon>
        <taxon>Kitasatosporales</taxon>
        <taxon>Streptomycetaceae</taxon>
        <taxon>Streptomyces</taxon>
    </lineage>
</organism>
<proteinExistence type="predicted"/>
<dbReference type="InterPro" id="IPR028096">
    <property type="entry name" value="EfeO_Cupredoxin"/>
</dbReference>
<sequence length="355" mass="36157">MASTTTLFVTGLTTGLFAGGASCAAVQGGLLASAVGRRATAWSSEAWERSGLFAPVGAFLGAKLASHTLLGAALGLVGAAIQPGPRARAVLLIASAVLMLLFALDMLGVRAVRRFVPRPPASWGRRVRRSAKSTAVTTPAVLGFLTVLIPCGVTLSVELIAVTAGSPLAGAAVMAGFVLGTGPLFAVLGFLLRSAARRWQGRLSIVTAVIVLAVALWTAGSGLRLGGWWPTPATAPAAAAAQPPQKTVTTTDGVQTITVQARTNSYAPTAITATAGVPTKLVVATDNTNGCVRSFVVPDEGVQEILPVTGKTPIDLGTPKPGTLNFTCGMGMYGGEITFQQPTGSRTTTPKETAR</sequence>
<dbReference type="EMBL" id="JASCIS010000020">
    <property type="protein sequence ID" value="MDI3420876.1"/>
    <property type="molecule type" value="Genomic_DNA"/>
</dbReference>
<feature type="transmembrane region" description="Helical" evidence="1">
    <location>
        <begin position="133"/>
        <end position="157"/>
    </location>
</feature>
<evidence type="ECO:0000256" key="1">
    <source>
        <dbReference type="SAM" id="Phobius"/>
    </source>
</evidence>
<name>A0ABT6SZ39_9ACTN</name>
<dbReference type="Pfam" id="PF13473">
    <property type="entry name" value="Cupredoxin_1"/>
    <property type="match status" value="1"/>
</dbReference>
<comment type="caution">
    <text evidence="4">The sequence shown here is derived from an EMBL/GenBank/DDBJ whole genome shotgun (WGS) entry which is preliminary data.</text>
</comment>
<feature type="transmembrane region" description="Helical" evidence="1">
    <location>
        <begin position="169"/>
        <end position="191"/>
    </location>
</feature>
<dbReference type="PANTHER" id="PTHR42208:SF1">
    <property type="entry name" value="HEAVY METAL TRANSPORTER"/>
    <property type="match status" value="1"/>
</dbReference>
<reference evidence="4 5" key="1">
    <citation type="submission" date="2023-05" db="EMBL/GenBank/DDBJ databases">
        <title>Draft genome sequence of Streptomyces sp. B-S-A12 isolated from a cave soil in Thailand.</title>
        <authorList>
            <person name="Chamroensaksri N."/>
            <person name="Muangham S."/>
        </authorList>
    </citation>
    <scope>NUCLEOTIDE SEQUENCE [LARGE SCALE GENOMIC DNA]</scope>
    <source>
        <strain evidence="4 5">B-S-A12</strain>
    </source>
</reference>
<dbReference type="PANTHER" id="PTHR42208">
    <property type="entry name" value="HEAVY METAL TRANSPORTER-RELATED"/>
    <property type="match status" value="1"/>
</dbReference>
<keyword evidence="5" id="KW-1185">Reference proteome</keyword>
<accession>A0ABT6SZ39</accession>
<keyword evidence="1" id="KW-0472">Membrane</keyword>
<evidence type="ECO:0000259" key="3">
    <source>
        <dbReference type="Pfam" id="PF13473"/>
    </source>
</evidence>
<feature type="domain" description="Urease accessory protein UreH-like transmembrane" evidence="2">
    <location>
        <begin position="12"/>
        <end position="217"/>
    </location>
</feature>
<evidence type="ECO:0000313" key="5">
    <source>
        <dbReference type="Proteomes" id="UP001237105"/>
    </source>
</evidence>
<feature type="domain" description="EfeO-type cupredoxin-like" evidence="3">
    <location>
        <begin position="251"/>
        <end position="338"/>
    </location>
</feature>
<dbReference type="Gene3D" id="2.60.40.420">
    <property type="entry name" value="Cupredoxins - blue copper proteins"/>
    <property type="match status" value="1"/>
</dbReference>
<keyword evidence="1" id="KW-0812">Transmembrane</keyword>
<protein>
    <submittedName>
        <fullName evidence="4">Sulfite exporter TauE/SafE family protein</fullName>
    </submittedName>
</protein>
<gene>
    <name evidence="4" type="ORF">QIT00_20345</name>
</gene>
<dbReference type="RefSeq" id="WP_282536747.1">
    <property type="nucleotide sequence ID" value="NZ_JASCIS010000020.1"/>
</dbReference>
<dbReference type="InterPro" id="IPR008972">
    <property type="entry name" value="Cupredoxin"/>
</dbReference>
<evidence type="ECO:0000259" key="2">
    <source>
        <dbReference type="Pfam" id="PF13386"/>
    </source>
</evidence>
<dbReference type="Pfam" id="PF13386">
    <property type="entry name" value="DsbD_2"/>
    <property type="match status" value="1"/>
</dbReference>
<dbReference type="SUPFAM" id="SSF49503">
    <property type="entry name" value="Cupredoxins"/>
    <property type="match status" value="1"/>
</dbReference>
<dbReference type="Proteomes" id="UP001237105">
    <property type="component" value="Unassembled WGS sequence"/>
</dbReference>
<keyword evidence="1" id="KW-1133">Transmembrane helix</keyword>
<feature type="transmembrane region" description="Helical" evidence="1">
    <location>
        <begin position="203"/>
        <end position="223"/>
    </location>
</feature>
<feature type="transmembrane region" description="Helical" evidence="1">
    <location>
        <begin position="89"/>
        <end position="112"/>
    </location>
</feature>
<dbReference type="InterPro" id="IPR039447">
    <property type="entry name" value="UreH-like_TM_dom"/>
</dbReference>